<keyword evidence="1" id="KW-0472">Membrane</keyword>
<keyword evidence="1" id="KW-0812">Transmembrane</keyword>
<organism evidence="2 3">
    <name type="scientific">Kribbella soli</name>
    <dbReference type="NCBI Taxonomy" id="1124743"/>
    <lineage>
        <taxon>Bacteria</taxon>
        <taxon>Bacillati</taxon>
        <taxon>Actinomycetota</taxon>
        <taxon>Actinomycetes</taxon>
        <taxon>Propionibacteriales</taxon>
        <taxon>Kribbellaceae</taxon>
        <taxon>Kribbella</taxon>
    </lineage>
</organism>
<evidence type="ECO:0000313" key="3">
    <source>
        <dbReference type="Proteomes" id="UP000292346"/>
    </source>
</evidence>
<dbReference type="Proteomes" id="UP000292346">
    <property type="component" value="Unassembled WGS sequence"/>
</dbReference>
<comment type="caution">
    <text evidence="2">The sequence shown here is derived from an EMBL/GenBank/DDBJ whole genome shotgun (WGS) entry which is preliminary data.</text>
</comment>
<dbReference type="AlphaFoldDB" id="A0A4R0GV96"/>
<keyword evidence="3" id="KW-1185">Reference proteome</keyword>
<protein>
    <submittedName>
        <fullName evidence="2">Uncharacterized protein</fullName>
    </submittedName>
</protein>
<evidence type="ECO:0000313" key="2">
    <source>
        <dbReference type="EMBL" id="TCC01767.1"/>
    </source>
</evidence>
<name>A0A4R0GV96_9ACTN</name>
<evidence type="ECO:0000256" key="1">
    <source>
        <dbReference type="SAM" id="Phobius"/>
    </source>
</evidence>
<feature type="transmembrane region" description="Helical" evidence="1">
    <location>
        <begin position="103"/>
        <end position="121"/>
    </location>
</feature>
<dbReference type="RefSeq" id="WP_131347810.1">
    <property type="nucleotide sequence ID" value="NZ_SJJZ01000006.1"/>
</dbReference>
<feature type="transmembrane region" description="Helical" evidence="1">
    <location>
        <begin position="142"/>
        <end position="159"/>
    </location>
</feature>
<proteinExistence type="predicted"/>
<reference evidence="2 3" key="1">
    <citation type="submission" date="2019-02" db="EMBL/GenBank/DDBJ databases">
        <title>Kribbella capetownensis sp. nov. and Kribbella speibonae sp. nov., isolated from soil.</title>
        <authorList>
            <person name="Curtis S.M."/>
            <person name="Norton I."/>
            <person name="Everest G.J."/>
            <person name="Meyers P.R."/>
        </authorList>
    </citation>
    <scope>NUCLEOTIDE SEQUENCE [LARGE SCALE GENOMIC DNA]</scope>
    <source>
        <strain evidence="2 3">KCTC 29219</strain>
    </source>
</reference>
<dbReference type="EMBL" id="SJJZ01000006">
    <property type="protein sequence ID" value="TCC01767.1"/>
    <property type="molecule type" value="Genomic_DNA"/>
</dbReference>
<feature type="transmembrane region" description="Helical" evidence="1">
    <location>
        <begin position="47"/>
        <end position="72"/>
    </location>
</feature>
<feature type="transmembrane region" description="Helical" evidence="1">
    <location>
        <begin position="12"/>
        <end position="35"/>
    </location>
</feature>
<keyword evidence="1" id="KW-1133">Transmembrane helix</keyword>
<dbReference type="OrthoDB" id="3829435at2"/>
<accession>A0A4R0GV96</accession>
<gene>
    <name evidence="2" type="ORF">E0H45_40515</name>
</gene>
<sequence length="323" mass="34062">MKERTWAGSIVVIGFRALGIGLGVAVVVGIIVTSVQSANCLPDEECWAAVGGIAYGALGGGIAMALAILVFAIRLHVGAIFGTGAAVGVLALLAAAWAALLGWAQPLLLLAAVAFSASAVLQRCHRPTDGGHRQWTRPSTGAVLIAAGVVLLGALPAGFKLAKVWSEERRIEAVIARPLQTDLDGTWPYSVRSWDSGFEYDVMEPPSNGQRIAEVSVTVRNAAPDQAPCTGFTDRIEGPVTVTGCTELVPNLWQAHGAHGETQYFVHAGDRQWAYVRAGTYGGADVQRQHDARAERIARSLRPRSAFPLAAESVGCGFCEWLA</sequence>
<feature type="transmembrane region" description="Helical" evidence="1">
    <location>
        <begin position="79"/>
        <end position="97"/>
    </location>
</feature>